<name>A0A1X7VQW9_AMPQE</name>
<evidence type="ECO:0000313" key="4">
    <source>
        <dbReference type="Proteomes" id="UP000007879"/>
    </source>
</evidence>
<feature type="compositionally biased region" description="Acidic residues" evidence="1">
    <location>
        <begin position="241"/>
        <end position="252"/>
    </location>
</feature>
<gene>
    <name evidence="3" type="primary">100634132</name>
</gene>
<feature type="compositionally biased region" description="Basic and acidic residues" evidence="1">
    <location>
        <begin position="472"/>
        <end position="487"/>
    </location>
</feature>
<feature type="compositionally biased region" description="Polar residues" evidence="1">
    <location>
        <begin position="539"/>
        <end position="556"/>
    </location>
</feature>
<evidence type="ECO:0000313" key="3">
    <source>
        <dbReference type="EnsemblMetazoa" id="Aqu2.1.42746_001"/>
    </source>
</evidence>
<dbReference type="EnsemblMetazoa" id="Aqu2.1.42746_001">
    <property type="protein sequence ID" value="Aqu2.1.42746_001"/>
    <property type="gene ID" value="Aqu2.1.42746"/>
</dbReference>
<feature type="region of interest" description="Disordered" evidence="1">
    <location>
        <begin position="653"/>
        <end position="672"/>
    </location>
</feature>
<dbReference type="SMART" id="SM00233">
    <property type="entry name" value="PH"/>
    <property type="match status" value="1"/>
</dbReference>
<feature type="compositionally biased region" description="Basic and acidic residues" evidence="1">
    <location>
        <begin position="576"/>
        <end position="586"/>
    </location>
</feature>
<feature type="compositionally biased region" description="Polar residues" evidence="1">
    <location>
        <begin position="299"/>
        <end position="324"/>
    </location>
</feature>
<dbReference type="Proteomes" id="UP000007879">
    <property type="component" value="Unassembled WGS sequence"/>
</dbReference>
<feature type="compositionally biased region" description="Basic residues" evidence="1">
    <location>
        <begin position="135"/>
        <end position="145"/>
    </location>
</feature>
<feature type="region of interest" description="Disordered" evidence="1">
    <location>
        <begin position="523"/>
        <end position="647"/>
    </location>
</feature>
<feature type="compositionally biased region" description="Basic and acidic residues" evidence="1">
    <location>
        <begin position="383"/>
        <end position="392"/>
    </location>
</feature>
<proteinExistence type="predicted"/>
<evidence type="ECO:0000259" key="2">
    <source>
        <dbReference type="PROSITE" id="PS50003"/>
    </source>
</evidence>
<feature type="compositionally biased region" description="Polar residues" evidence="1">
    <location>
        <begin position="270"/>
        <end position="290"/>
    </location>
</feature>
<organism evidence="3">
    <name type="scientific">Amphimedon queenslandica</name>
    <name type="common">Sponge</name>
    <dbReference type="NCBI Taxonomy" id="400682"/>
    <lineage>
        <taxon>Eukaryota</taxon>
        <taxon>Metazoa</taxon>
        <taxon>Porifera</taxon>
        <taxon>Demospongiae</taxon>
        <taxon>Heteroscleromorpha</taxon>
        <taxon>Haplosclerida</taxon>
        <taxon>Niphatidae</taxon>
        <taxon>Amphimedon</taxon>
    </lineage>
</organism>
<sequence length="672" mass="74050">MSNLTPKKSAPLQQSIAATSGRRVYEVYRQGFLLKAHSGVRKTLKRYWFVLFEQKDLLAFLSFADEDHYLEKKKNEGFFRIDDATSIDVLPGYMGRKNAFCITTPRNKYYLVSESRYEMHHWLLALHEAMDKYKQHTLQRKKKQRSSSTSGADNTPVAAGGASPSIGKTPPRIKPSRPAPPVPQGKRKENEPPNMIPPHEGHMQELVSPLHGMSSPTTSPLDAIVAGLLAESNEMGEVEYNLNEEDEGENGDETTTNHTFHPPDEEISNLAPSKNGATSTSMPALNNVSGDGSKEGTESPENFSGPSSQDNDQFVSSYDGSGRNTIPMDGRGHLHQKKMSRKRSSTKGMRSVSPPNIPPPPPPDSLSAAGQKEGEEVLTDFGDALKEMKSELQSKIASGDVQNPKPLPPLRTSSLATKDPKTSSEGDTSVKSYLDEAFQEEDSKQYQFEDEEHLALKTKTHPEGMPPGILKKGHEGKRNVGFKDSKRNTPSYEPRIDREDRPLSVIEAKKKLFGDKETKVALYRRSYSQDDDKKEDVGNETSVVAQSSPSGSQGLDDQTDELLRSIENAFESTSYMEEKPAGDKRRTPPPVPNQAEGRKSFSVMVGEDKSSPIPPPSLPPPVRHTASLEEENNEGAAFTEQAEPNGVPQAWSAIATNGNLNPDQNPVYRSLV</sequence>
<dbReference type="Gene3D" id="2.30.29.30">
    <property type="entry name" value="Pleckstrin-homology domain (PH domain)/Phosphotyrosine-binding domain (PTB)"/>
    <property type="match status" value="1"/>
</dbReference>
<dbReference type="CDD" id="cd00821">
    <property type="entry name" value="PH"/>
    <property type="match status" value="1"/>
</dbReference>
<accession>A0A1X7VQW9</accession>
<dbReference type="KEGG" id="aqu:100634132"/>
<feature type="domain" description="PH" evidence="2">
    <location>
        <begin position="26"/>
        <end position="131"/>
    </location>
</feature>
<feature type="compositionally biased region" description="Pro residues" evidence="1">
    <location>
        <begin position="612"/>
        <end position="622"/>
    </location>
</feature>
<feature type="compositionally biased region" description="Basic and acidic residues" evidence="1">
    <location>
        <begin position="527"/>
        <end position="537"/>
    </location>
</feature>
<feature type="region of interest" description="Disordered" evidence="1">
    <location>
        <begin position="135"/>
        <end position="202"/>
    </location>
</feature>
<dbReference type="SUPFAM" id="SSF50729">
    <property type="entry name" value="PH domain-like"/>
    <property type="match status" value="1"/>
</dbReference>
<reference evidence="3" key="2">
    <citation type="submission" date="2017-05" db="UniProtKB">
        <authorList>
            <consortium name="EnsemblMetazoa"/>
        </authorList>
    </citation>
    <scope>IDENTIFICATION</scope>
</reference>
<dbReference type="Pfam" id="PF00169">
    <property type="entry name" value="PH"/>
    <property type="match status" value="1"/>
</dbReference>
<reference evidence="4" key="1">
    <citation type="journal article" date="2010" name="Nature">
        <title>The Amphimedon queenslandica genome and the evolution of animal complexity.</title>
        <authorList>
            <person name="Srivastava M."/>
            <person name="Simakov O."/>
            <person name="Chapman J."/>
            <person name="Fahey B."/>
            <person name="Gauthier M.E."/>
            <person name="Mitros T."/>
            <person name="Richards G.S."/>
            <person name="Conaco C."/>
            <person name="Dacre M."/>
            <person name="Hellsten U."/>
            <person name="Larroux C."/>
            <person name="Putnam N.H."/>
            <person name="Stanke M."/>
            <person name="Adamska M."/>
            <person name="Darling A."/>
            <person name="Degnan S.M."/>
            <person name="Oakley T.H."/>
            <person name="Plachetzki D.C."/>
            <person name="Zhai Y."/>
            <person name="Adamski M."/>
            <person name="Calcino A."/>
            <person name="Cummins S.F."/>
            <person name="Goodstein D.M."/>
            <person name="Harris C."/>
            <person name="Jackson D.J."/>
            <person name="Leys S.P."/>
            <person name="Shu S."/>
            <person name="Woodcroft B.J."/>
            <person name="Vervoort M."/>
            <person name="Kosik K.S."/>
            <person name="Manning G."/>
            <person name="Degnan B.M."/>
            <person name="Rokhsar D.S."/>
        </authorList>
    </citation>
    <scope>NUCLEOTIDE SEQUENCE [LARGE SCALE GENOMIC DNA]</scope>
</reference>
<feature type="region of interest" description="Disordered" evidence="1">
    <location>
        <begin position="457"/>
        <end position="502"/>
    </location>
</feature>
<dbReference type="AlphaFoldDB" id="A0A1X7VQW9"/>
<dbReference type="OrthoDB" id="10683762at2759"/>
<keyword evidence="4" id="KW-1185">Reference proteome</keyword>
<feature type="compositionally biased region" description="Pro residues" evidence="1">
    <location>
        <begin position="355"/>
        <end position="364"/>
    </location>
</feature>
<feature type="compositionally biased region" description="Basic residues" evidence="1">
    <location>
        <begin position="333"/>
        <end position="345"/>
    </location>
</feature>
<dbReference type="InParanoid" id="A0A1X7VQW9"/>
<dbReference type="InterPro" id="IPR001849">
    <property type="entry name" value="PH_domain"/>
</dbReference>
<feature type="region of interest" description="Disordered" evidence="1">
    <location>
        <begin position="241"/>
        <end position="433"/>
    </location>
</feature>
<feature type="compositionally biased region" description="Polar residues" evidence="1">
    <location>
        <begin position="654"/>
        <end position="664"/>
    </location>
</feature>
<evidence type="ECO:0000256" key="1">
    <source>
        <dbReference type="SAM" id="MobiDB-lite"/>
    </source>
</evidence>
<dbReference type="InterPro" id="IPR011993">
    <property type="entry name" value="PH-like_dom_sf"/>
</dbReference>
<dbReference type="PROSITE" id="PS50003">
    <property type="entry name" value="PH_DOMAIN"/>
    <property type="match status" value="1"/>
</dbReference>
<dbReference type="EnsemblMetazoa" id="XM_003383039.2">
    <property type="protein sequence ID" value="XP_003383087.2"/>
    <property type="gene ID" value="LOC100634132"/>
</dbReference>
<protein>
    <recommendedName>
        <fullName evidence="2">PH domain-containing protein</fullName>
    </recommendedName>
</protein>